<keyword evidence="13" id="KW-1185">Reference proteome</keyword>
<dbReference type="PANTHER" id="PTHR30447">
    <property type="entry name" value="FRUCTOSE-1,6-BISPHOSPHATASE CLASS 2"/>
    <property type="match status" value="1"/>
</dbReference>
<keyword evidence="9" id="KW-0119">Carbohydrate metabolism</keyword>
<evidence type="ECO:0000256" key="9">
    <source>
        <dbReference type="ARBA" id="ARBA00023277"/>
    </source>
</evidence>
<dbReference type="Proteomes" id="UP001144396">
    <property type="component" value="Unassembled WGS sequence"/>
</dbReference>
<comment type="catalytic activity">
    <reaction evidence="1">
        <text>beta-D-fructose 1,6-bisphosphate + H2O = beta-D-fructose 6-phosphate + phosphate</text>
        <dbReference type="Rhea" id="RHEA:11064"/>
        <dbReference type="ChEBI" id="CHEBI:15377"/>
        <dbReference type="ChEBI" id="CHEBI:32966"/>
        <dbReference type="ChEBI" id="CHEBI:43474"/>
        <dbReference type="ChEBI" id="CHEBI:57634"/>
        <dbReference type="EC" id="3.1.3.11"/>
    </reaction>
</comment>
<sequence length="292" mass="28619">MDLFDDAVTAGFERAVALAARAAMPLVGGGDGDAVDAAAVDALRLALASVPVDGRVVAGEGEKDDAPMLEPGERFGSGGPAVDIVVDPVDGTRLAASGADGAMAILAAAPRGAFVDIGPAYYLDKLVGGADAAGLAIDAPVASNLAMLAEASGCPVSALRVAVQERPRNAAVATAVVAAGAQLVPFLHGDIERALRAAQSGGDLDLLLGIGGAPEGVIEAAAVRALGGTMQVRFAPQSPGEAERSRAAGLPAGVLGLGELCAADAVVFVSPVTPCDLGAPDPAAVRIVPPAE</sequence>
<gene>
    <name evidence="12" type="ORF">ARHIZOSPH14_25810</name>
</gene>
<comment type="caution">
    <text evidence="12">The sequence shown here is derived from an EMBL/GenBank/DDBJ whole genome shotgun (WGS) entry which is preliminary data.</text>
</comment>
<dbReference type="RefSeq" id="WP_281885625.1">
    <property type="nucleotide sequence ID" value="NZ_BSDP01000001.1"/>
</dbReference>
<evidence type="ECO:0000256" key="2">
    <source>
        <dbReference type="ARBA" id="ARBA00004742"/>
    </source>
</evidence>
<evidence type="ECO:0000313" key="13">
    <source>
        <dbReference type="Proteomes" id="UP001144396"/>
    </source>
</evidence>
<keyword evidence="6 11" id="KW-0479">Metal-binding</keyword>
<evidence type="ECO:0000313" key="12">
    <source>
        <dbReference type="EMBL" id="GLI28339.1"/>
    </source>
</evidence>
<comment type="similarity">
    <text evidence="3">Belongs to the FBPase class 2 family.</text>
</comment>
<proteinExistence type="inferred from homology"/>
<feature type="binding site" evidence="11">
    <location>
        <position position="60"/>
    </location>
    <ligand>
        <name>Mn(2+)</name>
        <dbReference type="ChEBI" id="CHEBI:29035"/>
        <label>1</label>
    </ligand>
</feature>
<reference evidence="12" key="1">
    <citation type="submission" date="2022-12" db="EMBL/GenBank/DDBJ databases">
        <title>Reference genome sequencing for broad-spectrum identification of bacterial and archaeal isolates by mass spectrometry.</title>
        <authorList>
            <person name="Sekiguchi Y."/>
            <person name="Tourlousse D.M."/>
        </authorList>
    </citation>
    <scope>NUCLEOTIDE SEQUENCE</scope>
    <source>
        <strain evidence="12">14</strain>
    </source>
</reference>
<feature type="binding site" evidence="11">
    <location>
        <position position="215"/>
    </location>
    <ligand>
        <name>Mn(2+)</name>
        <dbReference type="ChEBI" id="CHEBI:29035"/>
        <label>2</label>
    </ligand>
</feature>
<dbReference type="GO" id="GO:0030388">
    <property type="term" value="P:fructose 1,6-bisphosphate metabolic process"/>
    <property type="evidence" value="ECO:0007669"/>
    <property type="project" value="TreeGrafter"/>
</dbReference>
<evidence type="ECO:0000256" key="8">
    <source>
        <dbReference type="ARBA" id="ARBA00023211"/>
    </source>
</evidence>
<dbReference type="Gene3D" id="3.40.190.90">
    <property type="match status" value="1"/>
</dbReference>
<dbReference type="GO" id="GO:0005829">
    <property type="term" value="C:cytosol"/>
    <property type="evidence" value="ECO:0007669"/>
    <property type="project" value="TreeGrafter"/>
</dbReference>
<name>A0A9W6CX06_9MICO</name>
<dbReference type="GO" id="GO:0006071">
    <property type="term" value="P:glycerol metabolic process"/>
    <property type="evidence" value="ECO:0007669"/>
    <property type="project" value="InterPro"/>
</dbReference>
<evidence type="ECO:0000256" key="1">
    <source>
        <dbReference type="ARBA" id="ARBA00001273"/>
    </source>
</evidence>
<dbReference type="GO" id="GO:0042132">
    <property type="term" value="F:fructose 1,6-bisphosphate 1-phosphatase activity"/>
    <property type="evidence" value="ECO:0007669"/>
    <property type="project" value="UniProtKB-EC"/>
</dbReference>
<feature type="binding site" evidence="11">
    <location>
        <position position="90"/>
    </location>
    <ligand>
        <name>Mn(2+)</name>
        <dbReference type="ChEBI" id="CHEBI:29035"/>
        <label>2</label>
    </ligand>
</feature>
<dbReference type="Pfam" id="PF03320">
    <property type="entry name" value="FBPase_glpX"/>
    <property type="match status" value="1"/>
</dbReference>
<dbReference type="EMBL" id="BSDP01000001">
    <property type="protein sequence ID" value="GLI28339.1"/>
    <property type="molecule type" value="Genomic_DNA"/>
</dbReference>
<keyword evidence="8 11" id="KW-0464">Manganese</keyword>
<dbReference type="PIRSF" id="PIRSF004532">
    <property type="entry name" value="GlpX"/>
    <property type="match status" value="1"/>
</dbReference>
<protein>
    <recommendedName>
        <fullName evidence="5">Fructose-1,6-bisphosphatase class 2</fullName>
        <ecNumber evidence="4">3.1.3.11</ecNumber>
    </recommendedName>
    <alternativeName>
        <fullName evidence="10">D-fructose-1,6-bisphosphate 1-phosphohydrolase class 2</fullName>
    </alternativeName>
</protein>
<evidence type="ECO:0000256" key="7">
    <source>
        <dbReference type="ARBA" id="ARBA00022801"/>
    </source>
</evidence>
<evidence type="ECO:0000256" key="5">
    <source>
        <dbReference type="ARBA" id="ARBA00014392"/>
    </source>
</evidence>
<evidence type="ECO:0000256" key="3">
    <source>
        <dbReference type="ARBA" id="ARBA00008989"/>
    </source>
</evidence>
<comment type="cofactor">
    <cofactor evidence="11">
        <name>Mn(2+)</name>
        <dbReference type="ChEBI" id="CHEBI:29035"/>
    </cofactor>
</comment>
<dbReference type="EC" id="3.1.3.11" evidence="4"/>
<feature type="binding site" evidence="11">
    <location>
        <position position="87"/>
    </location>
    <ligand>
        <name>Mn(2+)</name>
        <dbReference type="ChEBI" id="CHEBI:29035"/>
        <label>2</label>
    </ligand>
</feature>
<evidence type="ECO:0000256" key="11">
    <source>
        <dbReference type="PIRSR" id="PIRSR004532-1"/>
    </source>
</evidence>
<feature type="binding site" evidence="11">
    <location>
        <position position="36"/>
    </location>
    <ligand>
        <name>Mn(2+)</name>
        <dbReference type="ChEBI" id="CHEBI:29035"/>
        <label>1</label>
    </ligand>
</feature>
<dbReference type="InterPro" id="IPR004464">
    <property type="entry name" value="FBPase_class-2/SBPase"/>
</dbReference>
<organism evidence="12 13">
    <name type="scientific">Agromyces rhizosphaerae</name>
    <dbReference type="NCBI Taxonomy" id="88374"/>
    <lineage>
        <taxon>Bacteria</taxon>
        <taxon>Bacillati</taxon>
        <taxon>Actinomycetota</taxon>
        <taxon>Actinomycetes</taxon>
        <taxon>Micrococcales</taxon>
        <taxon>Microbacteriaceae</taxon>
        <taxon>Agromyces</taxon>
    </lineage>
</organism>
<dbReference type="GO" id="GO:0046872">
    <property type="term" value="F:metal ion binding"/>
    <property type="evidence" value="ECO:0007669"/>
    <property type="project" value="UniProtKB-KW"/>
</dbReference>
<dbReference type="AlphaFoldDB" id="A0A9W6CX06"/>
<dbReference type="SUPFAM" id="SSF56655">
    <property type="entry name" value="Carbohydrate phosphatase"/>
    <property type="match status" value="1"/>
</dbReference>
<evidence type="ECO:0000256" key="4">
    <source>
        <dbReference type="ARBA" id="ARBA00013093"/>
    </source>
</evidence>
<dbReference type="GO" id="GO:0006094">
    <property type="term" value="P:gluconeogenesis"/>
    <property type="evidence" value="ECO:0007669"/>
    <property type="project" value="InterPro"/>
</dbReference>
<comment type="pathway">
    <text evidence="2">Carbohydrate biosynthesis; gluconeogenesis.</text>
</comment>
<accession>A0A9W6CX06</accession>
<dbReference type="PANTHER" id="PTHR30447:SF0">
    <property type="entry name" value="FRUCTOSE-1,6-BISPHOSPHATASE 1 CLASS 2-RELATED"/>
    <property type="match status" value="1"/>
</dbReference>
<evidence type="ECO:0000256" key="10">
    <source>
        <dbReference type="ARBA" id="ARBA00032412"/>
    </source>
</evidence>
<dbReference type="Gene3D" id="3.30.540.10">
    <property type="entry name" value="Fructose-1,6-Bisphosphatase, subunit A, domain 1"/>
    <property type="match status" value="1"/>
</dbReference>
<keyword evidence="7" id="KW-0378">Hydrolase</keyword>
<evidence type="ECO:0000256" key="6">
    <source>
        <dbReference type="ARBA" id="ARBA00022723"/>
    </source>
</evidence>